<dbReference type="InParanoid" id="A0A409Y531"/>
<sequence>MYSIFPATELLNSLLFSDIDDDSMTDALEPLFINDDPISFSPYSFSPSFQLQEDQSYIHAFRSPLPEPQLCIDPALIYTPPTPATPFSDSGTESEPSTPVPRRSTRYRKLPTIDYNDDSSSEVEVVTTSRRRRVRSGAASVKSEIISELPASKVRVRSPGNIAASDNRRVGEITFFCPRDGCEHPGFTAQHNLTKHLDWHDKIVKENKRCPHPDCTYFTFYGDLIRHMRTHTRRRKVNQRRRR</sequence>
<keyword evidence="3" id="KW-1185">Reference proteome</keyword>
<gene>
    <name evidence="2" type="ORF">CVT26_003202</name>
</gene>
<organism evidence="2 3">
    <name type="scientific">Gymnopilus dilepis</name>
    <dbReference type="NCBI Taxonomy" id="231916"/>
    <lineage>
        <taxon>Eukaryota</taxon>
        <taxon>Fungi</taxon>
        <taxon>Dikarya</taxon>
        <taxon>Basidiomycota</taxon>
        <taxon>Agaricomycotina</taxon>
        <taxon>Agaricomycetes</taxon>
        <taxon>Agaricomycetidae</taxon>
        <taxon>Agaricales</taxon>
        <taxon>Agaricineae</taxon>
        <taxon>Hymenogastraceae</taxon>
        <taxon>Gymnopilus</taxon>
    </lineage>
</organism>
<evidence type="ECO:0000313" key="3">
    <source>
        <dbReference type="Proteomes" id="UP000284706"/>
    </source>
</evidence>
<evidence type="ECO:0008006" key="4">
    <source>
        <dbReference type="Google" id="ProtNLM"/>
    </source>
</evidence>
<evidence type="ECO:0000256" key="1">
    <source>
        <dbReference type="SAM" id="MobiDB-lite"/>
    </source>
</evidence>
<name>A0A409Y531_9AGAR</name>
<accession>A0A409Y531</accession>
<feature type="compositionally biased region" description="Polar residues" evidence="1">
    <location>
        <begin position="85"/>
        <end position="97"/>
    </location>
</feature>
<reference evidence="2 3" key="1">
    <citation type="journal article" date="2018" name="Evol. Lett.">
        <title>Horizontal gene cluster transfer increased hallucinogenic mushroom diversity.</title>
        <authorList>
            <person name="Reynolds H.T."/>
            <person name="Vijayakumar V."/>
            <person name="Gluck-Thaler E."/>
            <person name="Korotkin H.B."/>
            <person name="Matheny P.B."/>
            <person name="Slot J.C."/>
        </authorList>
    </citation>
    <scope>NUCLEOTIDE SEQUENCE [LARGE SCALE GENOMIC DNA]</scope>
    <source>
        <strain evidence="2 3">SRW20</strain>
    </source>
</reference>
<comment type="caution">
    <text evidence="2">The sequence shown here is derived from an EMBL/GenBank/DDBJ whole genome shotgun (WGS) entry which is preliminary data.</text>
</comment>
<feature type="region of interest" description="Disordered" evidence="1">
    <location>
        <begin position="82"/>
        <end position="105"/>
    </location>
</feature>
<dbReference type="AlphaFoldDB" id="A0A409Y531"/>
<evidence type="ECO:0000313" key="2">
    <source>
        <dbReference type="EMBL" id="PPQ98156.1"/>
    </source>
</evidence>
<dbReference type="EMBL" id="NHYE01001141">
    <property type="protein sequence ID" value="PPQ98156.1"/>
    <property type="molecule type" value="Genomic_DNA"/>
</dbReference>
<proteinExistence type="predicted"/>
<dbReference type="OrthoDB" id="3001543at2759"/>
<protein>
    <recommendedName>
        <fullName evidence="4">C2H2-type domain-containing protein</fullName>
    </recommendedName>
</protein>
<dbReference type="Proteomes" id="UP000284706">
    <property type="component" value="Unassembled WGS sequence"/>
</dbReference>